<reference evidence="2" key="2">
    <citation type="submission" date="2024-06" db="UniProtKB">
        <authorList>
            <consortium name="EnsemblMetazoa"/>
        </authorList>
    </citation>
    <scope>IDENTIFICATION</scope>
</reference>
<keyword evidence="3" id="KW-1185">Reference proteome</keyword>
<sequence>MESEGHCTPDNNQQLCMNSGPTHFRRLRFITSDPSAFIFMLSLVVLACCCPLLVVYMDHSSELPDFDKMKTLNSFLGSLPRTEFCFYSNNETEINSAGNYSYMYSRTDNFGLFVTFLIHSDVPKGKLLTLDLTGKELHTKIVDQSQSRTDINLHVFSVFNTSKGTQCEEHIAKFIQICIIATNCSKNWCAIEACVVVAAPMGTKNLIDFEMFSKTCANCFCSQELDFIQKTEKNILKMSNESCATVVKPFPEKYRRHGLISIYLSQVDKEKAQNNIFKITLVFIALLIVFLIGMTCTQYKQPQMSHND</sequence>
<proteinExistence type="predicted"/>
<name>A0AAN0J575_AMPQE</name>
<dbReference type="Proteomes" id="UP000007879">
    <property type="component" value="Unassembled WGS sequence"/>
</dbReference>
<feature type="transmembrane region" description="Helical" evidence="1">
    <location>
        <begin position="35"/>
        <end position="57"/>
    </location>
</feature>
<keyword evidence="1" id="KW-0812">Transmembrane</keyword>
<organism evidence="2 3">
    <name type="scientific">Amphimedon queenslandica</name>
    <name type="common">Sponge</name>
    <dbReference type="NCBI Taxonomy" id="400682"/>
    <lineage>
        <taxon>Eukaryota</taxon>
        <taxon>Metazoa</taxon>
        <taxon>Porifera</taxon>
        <taxon>Demospongiae</taxon>
        <taxon>Heteroscleromorpha</taxon>
        <taxon>Haplosclerida</taxon>
        <taxon>Niphatidae</taxon>
        <taxon>Amphimedon</taxon>
    </lineage>
</organism>
<dbReference type="AlphaFoldDB" id="A0AAN0J575"/>
<reference evidence="3" key="1">
    <citation type="journal article" date="2010" name="Nature">
        <title>The Amphimedon queenslandica genome and the evolution of animal complexity.</title>
        <authorList>
            <person name="Srivastava M."/>
            <person name="Simakov O."/>
            <person name="Chapman J."/>
            <person name="Fahey B."/>
            <person name="Gauthier M.E."/>
            <person name="Mitros T."/>
            <person name="Richards G.S."/>
            <person name="Conaco C."/>
            <person name="Dacre M."/>
            <person name="Hellsten U."/>
            <person name="Larroux C."/>
            <person name="Putnam N.H."/>
            <person name="Stanke M."/>
            <person name="Adamska M."/>
            <person name="Darling A."/>
            <person name="Degnan S.M."/>
            <person name="Oakley T.H."/>
            <person name="Plachetzki D.C."/>
            <person name="Zhai Y."/>
            <person name="Adamski M."/>
            <person name="Calcino A."/>
            <person name="Cummins S.F."/>
            <person name="Goodstein D.M."/>
            <person name="Harris C."/>
            <person name="Jackson D.J."/>
            <person name="Leys S.P."/>
            <person name="Shu S."/>
            <person name="Woodcroft B.J."/>
            <person name="Vervoort M."/>
            <person name="Kosik K.S."/>
            <person name="Manning G."/>
            <person name="Degnan B.M."/>
            <person name="Rokhsar D.S."/>
        </authorList>
    </citation>
    <scope>NUCLEOTIDE SEQUENCE [LARGE SCALE GENOMIC DNA]</scope>
</reference>
<keyword evidence="1" id="KW-0472">Membrane</keyword>
<gene>
    <name evidence="2" type="primary">109582043</name>
</gene>
<keyword evidence="1" id="KW-1133">Transmembrane helix</keyword>
<dbReference type="EnsemblMetazoa" id="XM_019996606.1">
    <property type="protein sequence ID" value="XP_019852165.1"/>
    <property type="gene ID" value="LOC109582043"/>
</dbReference>
<accession>A0AAN0J575</accession>
<evidence type="ECO:0000256" key="1">
    <source>
        <dbReference type="SAM" id="Phobius"/>
    </source>
</evidence>
<evidence type="ECO:0000313" key="3">
    <source>
        <dbReference type="Proteomes" id="UP000007879"/>
    </source>
</evidence>
<dbReference type="KEGG" id="aqu:109582043"/>
<protein>
    <submittedName>
        <fullName evidence="2">Uncharacterized protein</fullName>
    </submittedName>
</protein>
<evidence type="ECO:0000313" key="2">
    <source>
        <dbReference type="EnsemblMetazoa" id="XP_019852165.1"/>
    </source>
</evidence>
<feature type="transmembrane region" description="Helical" evidence="1">
    <location>
        <begin position="276"/>
        <end position="296"/>
    </location>
</feature>